<reference evidence="4" key="1">
    <citation type="submission" date="2016-06" db="UniProtKB">
        <authorList>
            <consortium name="WormBaseParasite"/>
        </authorList>
    </citation>
    <scope>IDENTIFICATION</scope>
</reference>
<reference evidence="2 3" key="2">
    <citation type="submission" date="2018-11" db="EMBL/GenBank/DDBJ databases">
        <authorList>
            <consortium name="Pathogen Informatics"/>
        </authorList>
    </citation>
    <scope>NUCLEOTIDE SEQUENCE [LARGE SCALE GENOMIC DNA]</scope>
</reference>
<evidence type="ECO:0000256" key="1">
    <source>
        <dbReference type="SAM" id="MobiDB-lite"/>
    </source>
</evidence>
<keyword evidence="3" id="KW-1185">Reference proteome</keyword>
<evidence type="ECO:0000313" key="2">
    <source>
        <dbReference type="EMBL" id="VDP12953.1"/>
    </source>
</evidence>
<name>A0A183IUU4_9BILA</name>
<dbReference type="AlphaFoldDB" id="A0A183IUU4"/>
<gene>
    <name evidence="2" type="ORF">SBAD_LOCUS7391</name>
</gene>
<dbReference type="Proteomes" id="UP000270296">
    <property type="component" value="Unassembled WGS sequence"/>
</dbReference>
<accession>A0A183IUU4</accession>
<feature type="region of interest" description="Disordered" evidence="1">
    <location>
        <begin position="155"/>
        <end position="177"/>
    </location>
</feature>
<evidence type="ECO:0000313" key="4">
    <source>
        <dbReference type="WBParaSite" id="SBAD_0000766601-mRNA-1"/>
    </source>
</evidence>
<proteinExistence type="predicted"/>
<organism evidence="4">
    <name type="scientific">Soboliphyme baturini</name>
    <dbReference type="NCBI Taxonomy" id="241478"/>
    <lineage>
        <taxon>Eukaryota</taxon>
        <taxon>Metazoa</taxon>
        <taxon>Ecdysozoa</taxon>
        <taxon>Nematoda</taxon>
        <taxon>Enoplea</taxon>
        <taxon>Dorylaimia</taxon>
        <taxon>Dioctophymatida</taxon>
        <taxon>Dioctophymatoidea</taxon>
        <taxon>Soboliphymatidae</taxon>
        <taxon>Soboliphyme</taxon>
    </lineage>
</organism>
<evidence type="ECO:0000313" key="3">
    <source>
        <dbReference type="Proteomes" id="UP000270296"/>
    </source>
</evidence>
<dbReference type="WBParaSite" id="SBAD_0000766601-mRNA-1">
    <property type="protein sequence ID" value="SBAD_0000766601-mRNA-1"/>
    <property type="gene ID" value="SBAD_0000766601"/>
</dbReference>
<sequence>MRDSNPKSKVVSTARDPARSGRWYRIDAAAYMNEYKSKLIKFLTNSSPWCHSGTRSTEGDKTQCLSRAVTGAIAYTPSSQRPSRWSWRWATAAGRSVGQKTPRYLNDASAPSSTDAPHDDPYDEFARTAAGSADTPHRLLLTPRPSCAGSVKCHLPNGSQNVRWTVEPPRESPLVKS</sequence>
<protein>
    <submittedName>
        <fullName evidence="2 4">Uncharacterized protein</fullName>
    </submittedName>
</protein>
<feature type="region of interest" description="Disordered" evidence="1">
    <location>
        <begin position="100"/>
        <end position="141"/>
    </location>
</feature>
<feature type="compositionally biased region" description="Basic and acidic residues" evidence="1">
    <location>
        <begin position="116"/>
        <end position="126"/>
    </location>
</feature>
<dbReference type="EMBL" id="UZAM01010583">
    <property type="protein sequence ID" value="VDP12953.1"/>
    <property type="molecule type" value="Genomic_DNA"/>
</dbReference>